<proteinExistence type="predicted"/>
<name>D3A977_9FIRM</name>
<organism evidence="1 2">
    <name type="scientific">Hungatella hathewayi DSM 13479</name>
    <dbReference type="NCBI Taxonomy" id="566550"/>
    <lineage>
        <taxon>Bacteria</taxon>
        <taxon>Bacillati</taxon>
        <taxon>Bacillota</taxon>
        <taxon>Clostridia</taxon>
        <taxon>Lachnospirales</taxon>
        <taxon>Lachnospiraceae</taxon>
        <taxon>Hungatella</taxon>
    </lineage>
</organism>
<gene>
    <name evidence="1" type="ORF">CLOSTHATH_00147</name>
</gene>
<protein>
    <submittedName>
        <fullName evidence="1">Uncharacterized protein</fullName>
    </submittedName>
</protein>
<dbReference type="AlphaFoldDB" id="D3A977"/>
<evidence type="ECO:0000313" key="2">
    <source>
        <dbReference type="Proteomes" id="UP000004968"/>
    </source>
</evidence>
<evidence type="ECO:0000313" key="1">
    <source>
        <dbReference type="EMBL" id="EFD01631.1"/>
    </source>
</evidence>
<dbReference type="HOGENOM" id="CLU_2916294_0_0_9"/>
<reference evidence="1 2" key="1">
    <citation type="submission" date="2010-01" db="EMBL/GenBank/DDBJ databases">
        <authorList>
            <person name="Weinstock G."/>
            <person name="Sodergren E."/>
            <person name="Clifton S."/>
            <person name="Fulton L."/>
            <person name="Fulton B."/>
            <person name="Courtney L."/>
            <person name="Fronick C."/>
            <person name="Harrison M."/>
            <person name="Strong C."/>
            <person name="Farmer C."/>
            <person name="Delahaunty K."/>
            <person name="Markovic C."/>
            <person name="Hall O."/>
            <person name="Minx P."/>
            <person name="Tomlinson C."/>
            <person name="Mitreva M."/>
            <person name="Nelson J."/>
            <person name="Hou S."/>
            <person name="Wollam A."/>
            <person name="Pepin K.H."/>
            <person name="Johnson M."/>
            <person name="Bhonagiri V."/>
            <person name="Nash W.E."/>
            <person name="Warren W."/>
            <person name="Chinwalla A."/>
            <person name="Mardis E.R."/>
            <person name="Wilson R.K."/>
        </authorList>
    </citation>
    <scope>NUCLEOTIDE SEQUENCE [LARGE SCALE GENOMIC DNA]</scope>
    <source>
        <strain evidence="1 2">DSM 13479</strain>
    </source>
</reference>
<sequence length="61" mass="6939">MYGNIIIGGGASLITGKLYRLRPLLTIAYPESSRFLYMPFLRPAHCLQNTCKHKKADKDQK</sequence>
<accession>D3A977</accession>
<dbReference type="Proteomes" id="UP000004968">
    <property type="component" value="Unassembled WGS sequence"/>
</dbReference>
<dbReference type="EMBL" id="ACIO01000012">
    <property type="protein sequence ID" value="EFD01631.1"/>
    <property type="molecule type" value="Genomic_DNA"/>
</dbReference>
<comment type="caution">
    <text evidence="1">The sequence shown here is derived from an EMBL/GenBank/DDBJ whole genome shotgun (WGS) entry which is preliminary data.</text>
</comment>